<accession>A0A3A4K676</accession>
<dbReference type="SUPFAM" id="SSF63825">
    <property type="entry name" value="YWTD domain"/>
    <property type="match status" value="2"/>
</dbReference>
<dbReference type="InterPro" id="IPR000033">
    <property type="entry name" value="LDLR_classB_rpt"/>
</dbReference>
<protein>
    <recommendedName>
        <fullName evidence="3">3-hydroxyacyl-CoA dehydrogenase</fullName>
    </recommendedName>
</protein>
<evidence type="ECO:0000313" key="1">
    <source>
        <dbReference type="EMBL" id="RJO69960.1"/>
    </source>
</evidence>
<proteinExistence type="predicted"/>
<dbReference type="AlphaFoldDB" id="A0A3A4K676"/>
<dbReference type="InterPro" id="IPR050778">
    <property type="entry name" value="Cueball_EGF_LRP_Nidogen"/>
</dbReference>
<sequence>MFDALVVLDIRNDAIVRIDPRAGSVTVAVADAGHFPDGLVYDPTADRLYWTTMGKPTSKGAVKDFSAPNGSIESVTLHSGTRETVLPEGALTTGKQLALNAGRLYWADREGCKVSTVEVGGGPVTDLIVNRPLGKMAQCVGIAITATDLYWTQKGPAKGGKGRILRAGREIPAGESAASRTDIETLWRDLPEPIDLWADLVNGYLYWTDRGAKPNGNTLNRAPIPARGESGAPPRILAGGFHEAIGLTVDIAEDTVYVCDLGGTVRAVAADGSSERVVARCDDRAFTGMAGIAG</sequence>
<name>A0A3A4K676_9NOCA</name>
<dbReference type="PANTHER" id="PTHR46513:SF41">
    <property type="entry name" value="LOW-DENSITY LIPOPROTEIN RECEPTOR-RELATED PROTEIN"/>
    <property type="match status" value="1"/>
</dbReference>
<gene>
    <name evidence="1" type="ORF">D5S18_29220</name>
</gene>
<reference evidence="1 2" key="1">
    <citation type="submission" date="2018-09" db="EMBL/GenBank/DDBJ databases">
        <title>YIM PH21274 draft genome.</title>
        <authorList>
            <person name="Miao C."/>
        </authorList>
    </citation>
    <scope>NUCLEOTIDE SEQUENCE [LARGE SCALE GENOMIC DNA]</scope>
    <source>
        <strain evidence="1 2">YIM PH 21724</strain>
    </source>
</reference>
<dbReference type="PANTHER" id="PTHR46513">
    <property type="entry name" value="VITELLOGENIN RECEPTOR-LIKE PROTEIN-RELATED-RELATED"/>
    <property type="match status" value="1"/>
</dbReference>
<dbReference type="Gene3D" id="2.120.10.30">
    <property type="entry name" value="TolB, C-terminal domain"/>
    <property type="match status" value="2"/>
</dbReference>
<keyword evidence="2" id="KW-1185">Reference proteome</keyword>
<dbReference type="InterPro" id="IPR011042">
    <property type="entry name" value="6-blade_b-propeller_TolB-like"/>
</dbReference>
<dbReference type="OrthoDB" id="111868at2"/>
<dbReference type="RefSeq" id="WP_120044521.1">
    <property type="nucleotide sequence ID" value="NZ_QZFU01000041.1"/>
</dbReference>
<evidence type="ECO:0000313" key="2">
    <source>
        <dbReference type="Proteomes" id="UP000266677"/>
    </source>
</evidence>
<evidence type="ECO:0008006" key="3">
    <source>
        <dbReference type="Google" id="ProtNLM"/>
    </source>
</evidence>
<dbReference type="SMART" id="SM00135">
    <property type="entry name" value="LY"/>
    <property type="match status" value="4"/>
</dbReference>
<dbReference type="Proteomes" id="UP000266677">
    <property type="component" value="Unassembled WGS sequence"/>
</dbReference>
<comment type="caution">
    <text evidence="1">The sequence shown here is derived from an EMBL/GenBank/DDBJ whole genome shotgun (WGS) entry which is preliminary data.</text>
</comment>
<dbReference type="EMBL" id="QZFU01000041">
    <property type="protein sequence ID" value="RJO69960.1"/>
    <property type="molecule type" value="Genomic_DNA"/>
</dbReference>
<organism evidence="1 2">
    <name type="scientific">Nocardia panacis</name>
    <dbReference type="NCBI Taxonomy" id="2340916"/>
    <lineage>
        <taxon>Bacteria</taxon>
        <taxon>Bacillati</taxon>
        <taxon>Actinomycetota</taxon>
        <taxon>Actinomycetes</taxon>
        <taxon>Mycobacteriales</taxon>
        <taxon>Nocardiaceae</taxon>
        <taxon>Nocardia</taxon>
    </lineage>
</organism>